<evidence type="ECO:0000313" key="6">
    <source>
        <dbReference type="EMBL" id="ALP94773.1"/>
    </source>
</evidence>
<evidence type="ECO:0000256" key="3">
    <source>
        <dbReference type="ARBA" id="ARBA00022723"/>
    </source>
</evidence>
<dbReference type="eggNOG" id="COG1775">
    <property type="taxonomic scope" value="Bacteria"/>
</dbReference>
<proteinExistence type="inferred from homology"/>
<keyword evidence="5" id="KW-0411">Iron-sulfur</keyword>
<reference evidence="7" key="2">
    <citation type="submission" date="2015-04" db="EMBL/GenBank/DDBJ databases">
        <title>A butyrogenic pathway from the amino acid lysine in a human gut commensal.</title>
        <authorList>
            <person name="de Vos W.M."/>
            <person name="Bui N.T.P."/>
            <person name="Plugge C.M."/>
            <person name="Ritari J."/>
        </authorList>
    </citation>
    <scope>NUCLEOTIDE SEQUENCE [LARGE SCALE GENOMIC DNA]</scope>
    <source>
        <strain evidence="7">AF211</strain>
    </source>
</reference>
<dbReference type="Gene3D" id="1.20.1270.370">
    <property type="match status" value="1"/>
</dbReference>
<accession>A0A0S2W603</accession>
<dbReference type="GO" id="GO:0016836">
    <property type="term" value="F:hydro-lyase activity"/>
    <property type="evidence" value="ECO:0007669"/>
    <property type="project" value="UniProtKB-ARBA"/>
</dbReference>
<name>A0A0S2W603_9FIRM</name>
<dbReference type="GO" id="GO:0018522">
    <property type="term" value="F:benzoyl-CoA reductase activity"/>
    <property type="evidence" value="ECO:0007669"/>
    <property type="project" value="UniProtKB-EC"/>
</dbReference>
<dbReference type="KEGG" id="ibu:IB211_02382c"/>
<protein>
    <submittedName>
        <fullName evidence="6">Benzoyl-CoA reductase subunit BadD</fullName>
        <ecNumber evidence="6">1.3.7.8</ecNumber>
    </submittedName>
</protein>
<dbReference type="Gene3D" id="3.40.50.11900">
    <property type="match status" value="1"/>
</dbReference>
<dbReference type="PANTHER" id="PTHR30548">
    <property type="entry name" value="2-HYDROXYGLUTARYL-COA DEHYDRATASE, D-COMPONENT-RELATED"/>
    <property type="match status" value="1"/>
</dbReference>
<comment type="similarity">
    <text evidence="2">Belongs to the FldB/FldC dehydratase alpha/beta subunit family.</text>
</comment>
<gene>
    <name evidence="6" type="ORF">IB211_02382c</name>
</gene>
<evidence type="ECO:0000256" key="4">
    <source>
        <dbReference type="ARBA" id="ARBA00023004"/>
    </source>
</evidence>
<dbReference type="EMBL" id="CP011307">
    <property type="protein sequence ID" value="ALP94773.1"/>
    <property type="molecule type" value="Genomic_DNA"/>
</dbReference>
<dbReference type="AlphaFoldDB" id="A0A0S2W603"/>
<dbReference type="RefSeq" id="WP_058118141.1">
    <property type="nucleotide sequence ID" value="NZ_CP011307.1"/>
</dbReference>
<evidence type="ECO:0000256" key="1">
    <source>
        <dbReference type="ARBA" id="ARBA00001966"/>
    </source>
</evidence>
<dbReference type="EC" id="1.3.7.8" evidence="6"/>
<comment type="cofactor">
    <cofactor evidence="1">
        <name>[4Fe-4S] cluster</name>
        <dbReference type="ChEBI" id="CHEBI:49883"/>
    </cofactor>
</comment>
<dbReference type="GO" id="GO:0046872">
    <property type="term" value="F:metal ion binding"/>
    <property type="evidence" value="ECO:0007669"/>
    <property type="project" value="UniProtKB-KW"/>
</dbReference>
<dbReference type="GO" id="GO:0051536">
    <property type="term" value="F:iron-sulfur cluster binding"/>
    <property type="evidence" value="ECO:0007669"/>
    <property type="project" value="UniProtKB-KW"/>
</dbReference>
<dbReference type="PANTHER" id="PTHR30548:SF5">
    <property type="entry name" value="SUBUNIT OF OXYGEN-SENSITIVE 2-HYDROXYISOCAPROYL-COA DEHYDRATASE"/>
    <property type="match status" value="1"/>
</dbReference>
<dbReference type="STRING" id="1297617.IB211_02382c"/>
<evidence type="ECO:0000256" key="2">
    <source>
        <dbReference type="ARBA" id="ARBA00005806"/>
    </source>
</evidence>
<dbReference type="InterPro" id="IPR010327">
    <property type="entry name" value="FldB/FldC_alpha/beta"/>
</dbReference>
<keyword evidence="4" id="KW-0408">Iron</keyword>
<reference evidence="6 7" key="1">
    <citation type="journal article" date="2015" name="Nat. Commun.">
        <title>Production of butyrate from lysine and the Amadori product fructoselysine by a human gut commensal.</title>
        <authorList>
            <person name="Bui T.P."/>
            <person name="Ritari J."/>
            <person name="Boeren S."/>
            <person name="de Waard P."/>
            <person name="Plugge C.M."/>
            <person name="de Vos W.M."/>
        </authorList>
    </citation>
    <scope>NUCLEOTIDE SEQUENCE [LARGE SCALE GENOMIC DNA]</scope>
    <source>
        <strain evidence="6 7">AF211</strain>
    </source>
</reference>
<dbReference type="PATRIC" id="fig|1297617.4.peg.2454"/>
<organism evidence="6 7">
    <name type="scientific">Intestinimonas butyriciproducens</name>
    <dbReference type="NCBI Taxonomy" id="1297617"/>
    <lineage>
        <taxon>Bacteria</taxon>
        <taxon>Bacillati</taxon>
        <taxon>Bacillota</taxon>
        <taxon>Clostridia</taxon>
        <taxon>Eubacteriales</taxon>
        <taxon>Intestinimonas</taxon>
    </lineage>
</organism>
<keyword evidence="3" id="KW-0479">Metal-binding</keyword>
<keyword evidence="6" id="KW-0560">Oxidoreductase</keyword>
<sequence>MSEIKAILEELAEVSGNPRKQMEKYLSAGKKVVGCFPVYTPEELVHAGGMIPMGLWGGQITPSVAGKYNPIFTCSIMRSCMEYGMTGVYEGLTCAVMPMLCDTFRGMSAAWRSGVKDIPLVSFIHPQNRTDSDAFSFLVEEYRAAAKKLEEVTGCTITEESLAQSIEVYNEHSATMMAFAKAANDHLDVITPVARHAVFKSALFMEKGEHTEKVKELLSALEGLPKYEHKGKKVILTGITAEPDEFLELFTECGIAVVGDDLAQESRLYRTAIPKRGTALEDLAGQWFERKGCSMVHEVESTRGSMLVEMAQAAGAQGIVVCLMRFCDVEEYDYPMIAQCAKEAGLRCLCLEIDQSTQNNEQSHTKIQSFAEMAE</sequence>
<dbReference type="Proteomes" id="UP000064844">
    <property type="component" value="Chromosome"/>
</dbReference>
<keyword evidence="7" id="KW-1185">Reference proteome</keyword>
<dbReference type="Pfam" id="PF06050">
    <property type="entry name" value="HGD-D"/>
    <property type="match status" value="1"/>
</dbReference>
<dbReference type="Gene3D" id="3.40.50.11890">
    <property type="match status" value="1"/>
</dbReference>
<evidence type="ECO:0000313" key="7">
    <source>
        <dbReference type="Proteomes" id="UP000064844"/>
    </source>
</evidence>
<evidence type="ECO:0000256" key="5">
    <source>
        <dbReference type="ARBA" id="ARBA00023014"/>
    </source>
</evidence>